<protein>
    <submittedName>
        <fullName evidence="1">Uncharacterized protein</fullName>
    </submittedName>
</protein>
<evidence type="ECO:0000313" key="1">
    <source>
        <dbReference type="EnsemblMetazoa" id="GAUT044433-PA"/>
    </source>
</evidence>
<reference evidence="1" key="1">
    <citation type="submission" date="2020-05" db="UniProtKB">
        <authorList>
            <consortium name="EnsemblMetazoa"/>
        </authorList>
    </citation>
    <scope>IDENTIFICATION</scope>
    <source>
        <strain evidence="1">TTRI</strain>
    </source>
</reference>
<dbReference type="Proteomes" id="UP000078200">
    <property type="component" value="Unassembled WGS sequence"/>
</dbReference>
<sequence length="130" mass="14104">MSIYLLSAHSLTSRQLSRNGALRKDRAKIHGVHTSASFCSFSKLAAIAGTYCTLLFTASINVRLTTSTSSCGFSKLVVIVATYCRLLFTAFVSNSRYRGQLALSIIPVKHLNYHLAPIGLPRLGIAADLQ</sequence>
<evidence type="ECO:0000313" key="2">
    <source>
        <dbReference type="Proteomes" id="UP000078200"/>
    </source>
</evidence>
<proteinExistence type="predicted"/>
<dbReference type="VEuPathDB" id="VectorBase:GAUT044433"/>
<name>A0A1A9VQJ8_GLOAU</name>
<dbReference type="AlphaFoldDB" id="A0A1A9VQJ8"/>
<dbReference type="EnsemblMetazoa" id="GAUT044433-RA">
    <property type="protein sequence ID" value="GAUT044433-PA"/>
    <property type="gene ID" value="GAUT044433"/>
</dbReference>
<accession>A0A1A9VQJ8</accession>
<keyword evidence="2" id="KW-1185">Reference proteome</keyword>
<organism evidence="1 2">
    <name type="scientific">Glossina austeni</name>
    <name type="common">Savannah tsetse fly</name>
    <dbReference type="NCBI Taxonomy" id="7395"/>
    <lineage>
        <taxon>Eukaryota</taxon>
        <taxon>Metazoa</taxon>
        <taxon>Ecdysozoa</taxon>
        <taxon>Arthropoda</taxon>
        <taxon>Hexapoda</taxon>
        <taxon>Insecta</taxon>
        <taxon>Pterygota</taxon>
        <taxon>Neoptera</taxon>
        <taxon>Endopterygota</taxon>
        <taxon>Diptera</taxon>
        <taxon>Brachycera</taxon>
        <taxon>Muscomorpha</taxon>
        <taxon>Hippoboscoidea</taxon>
        <taxon>Glossinidae</taxon>
        <taxon>Glossina</taxon>
    </lineage>
</organism>